<keyword evidence="2" id="KW-1133">Transmembrane helix</keyword>
<feature type="compositionally biased region" description="Low complexity" evidence="1">
    <location>
        <begin position="148"/>
        <end position="188"/>
    </location>
</feature>
<keyword evidence="2" id="KW-0812">Transmembrane</keyword>
<feature type="compositionally biased region" description="Low complexity" evidence="1">
    <location>
        <begin position="522"/>
        <end position="562"/>
    </location>
</feature>
<proteinExistence type="predicted"/>
<name>A0AAU2JQX7_9ACTN</name>
<reference evidence="3" key="1">
    <citation type="submission" date="2022-10" db="EMBL/GenBank/DDBJ databases">
        <title>The complete genomes of actinobacterial strains from the NBC collection.</title>
        <authorList>
            <person name="Joergensen T.S."/>
            <person name="Alvarez Arevalo M."/>
            <person name="Sterndorff E.B."/>
            <person name="Faurdal D."/>
            <person name="Vuksanovic O."/>
            <person name="Mourched A.-S."/>
            <person name="Charusanti P."/>
            <person name="Shaw S."/>
            <person name="Blin K."/>
            <person name="Weber T."/>
        </authorList>
    </citation>
    <scope>NUCLEOTIDE SEQUENCE</scope>
    <source>
        <strain evidence="3">NBC_00049</strain>
    </source>
</reference>
<feature type="compositionally biased region" description="Low complexity" evidence="1">
    <location>
        <begin position="31"/>
        <end position="54"/>
    </location>
</feature>
<evidence type="ECO:0000256" key="2">
    <source>
        <dbReference type="SAM" id="Phobius"/>
    </source>
</evidence>
<feature type="compositionally biased region" description="Gly residues" evidence="1">
    <location>
        <begin position="16"/>
        <end position="30"/>
    </location>
</feature>
<keyword evidence="2" id="KW-0472">Membrane</keyword>
<feature type="transmembrane region" description="Helical" evidence="2">
    <location>
        <begin position="210"/>
        <end position="235"/>
    </location>
</feature>
<accession>A0AAU2JQX7</accession>
<evidence type="ECO:0000313" key="3">
    <source>
        <dbReference type="EMBL" id="WTU75177.1"/>
    </source>
</evidence>
<protein>
    <submittedName>
        <fullName evidence="3">Conjugal transfer protein</fullName>
    </submittedName>
</protein>
<dbReference type="Pfam" id="PF12642">
    <property type="entry name" value="TpcC"/>
    <property type="match status" value="1"/>
</dbReference>
<dbReference type="InterPro" id="IPR024735">
    <property type="entry name" value="TcpC"/>
</dbReference>
<feature type="region of interest" description="Disordered" evidence="1">
    <location>
        <begin position="518"/>
        <end position="562"/>
    </location>
</feature>
<dbReference type="AlphaFoldDB" id="A0AAU2JQX7"/>
<dbReference type="EMBL" id="CP108264">
    <property type="protein sequence ID" value="WTU75177.1"/>
    <property type="molecule type" value="Genomic_DNA"/>
</dbReference>
<gene>
    <name evidence="3" type="ORF">OG327_18670</name>
</gene>
<dbReference type="PANTHER" id="PTHR45725:SF18">
    <property type="entry name" value="ORC1-LIKE AAA ATPASE DOMAIN-CONTAINING PROTEIN"/>
    <property type="match status" value="1"/>
</dbReference>
<sequence>MGETDSMTDHNSSAGGVDGGQPSGQQGQFGSGWPAGAQQPPQAQGQQAPQSQPQVPNPYGYADGQQAPQQHSSDARAQVAAAWVRTARPGPVPPGEAAVPVLPPQVNQPSGGSKKDQRKAAQDAKRAERKAAYEQKKAEREGRKKGRGNAAPAPTAAQPVAASAPAASGPTASAAPQATAPARTAASAGEAFDVPRPGGRLPAQGRRTHVAVRAALLITTCVFALGSCGVAGLVIGKSSVAVQSADLNEEDLQRYRLTEFPVTAAATFAEEYVTLCMTYSPQNADKRREALTRYASSGVDRDCGMTGQGTQNVRQAKWDGTVEDLPEYGANGRYLGIQVKLTNGRITTLSVPVYVKDPASGSGLRIAGNVGEMPVASRGSVPVVKQDDEVVDRTLSDQLKTKVLPGYFKAWAASDATGLTRFTSTDASPAATAGLAGVLASPEVQDVVALAPADTEPNAEITYGQGQTVQARVTVVWGGAGAAPAKGTPAPTTTVKRSYRLTVVNTPQGWFIKDIRGGVLDPTGGTADTGATTPGGAAPEEPPAAGDGAPAAPAASGAPKTP</sequence>
<dbReference type="InterPro" id="IPR051425">
    <property type="entry name" value="Formin_Homology"/>
</dbReference>
<feature type="compositionally biased region" description="Basic and acidic residues" evidence="1">
    <location>
        <begin position="113"/>
        <end position="142"/>
    </location>
</feature>
<organism evidence="3">
    <name type="scientific">Streptomyces sp. NBC_00049</name>
    <dbReference type="NCBI Taxonomy" id="2903617"/>
    <lineage>
        <taxon>Bacteria</taxon>
        <taxon>Bacillati</taxon>
        <taxon>Actinomycetota</taxon>
        <taxon>Actinomycetes</taxon>
        <taxon>Kitasatosporales</taxon>
        <taxon>Streptomycetaceae</taxon>
        <taxon>Streptomyces</taxon>
    </lineage>
</organism>
<dbReference type="PANTHER" id="PTHR45725">
    <property type="entry name" value="FORMIN HOMOLOGY 2 FAMILY MEMBER"/>
    <property type="match status" value="1"/>
</dbReference>
<feature type="region of interest" description="Disordered" evidence="1">
    <location>
        <begin position="1"/>
        <end position="203"/>
    </location>
</feature>
<evidence type="ECO:0000256" key="1">
    <source>
        <dbReference type="SAM" id="MobiDB-lite"/>
    </source>
</evidence>